<dbReference type="SUPFAM" id="SSF52799">
    <property type="entry name" value="(Phosphotyrosine protein) phosphatases II"/>
    <property type="match status" value="1"/>
</dbReference>
<dbReference type="AlphaFoldDB" id="A0A1D7QLG3"/>
<dbReference type="OrthoDB" id="1188001at2"/>
<feature type="signal peptide" evidence="1">
    <location>
        <begin position="1"/>
        <end position="18"/>
    </location>
</feature>
<dbReference type="Gene3D" id="3.90.190.10">
    <property type="entry name" value="Protein tyrosine phosphatase superfamily"/>
    <property type="match status" value="1"/>
</dbReference>
<dbReference type="KEGG" id="psty:BFS30_21560"/>
<dbReference type="InterPro" id="IPR029021">
    <property type="entry name" value="Prot-tyrosine_phosphatase-like"/>
</dbReference>
<evidence type="ECO:0000313" key="3">
    <source>
        <dbReference type="Proteomes" id="UP000094313"/>
    </source>
</evidence>
<name>A0A1D7QLG3_9SPHI</name>
<dbReference type="GO" id="GO:0004721">
    <property type="term" value="F:phosphoprotein phosphatase activity"/>
    <property type="evidence" value="ECO:0007669"/>
    <property type="project" value="InterPro"/>
</dbReference>
<evidence type="ECO:0000313" key="2">
    <source>
        <dbReference type="EMBL" id="AOM79516.1"/>
    </source>
</evidence>
<feature type="chain" id="PRO_5009098800" description="Protein-tyrosine phosphatase" evidence="1">
    <location>
        <begin position="19"/>
        <end position="271"/>
    </location>
</feature>
<accession>A0A1D7QLG3</accession>
<dbReference type="Proteomes" id="UP000094313">
    <property type="component" value="Chromosome"/>
</dbReference>
<evidence type="ECO:0000256" key="1">
    <source>
        <dbReference type="SAM" id="SignalP"/>
    </source>
</evidence>
<organism evidence="2 3">
    <name type="scientific">Pedobacter steynii</name>
    <dbReference type="NCBI Taxonomy" id="430522"/>
    <lineage>
        <taxon>Bacteria</taxon>
        <taxon>Pseudomonadati</taxon>
        <taxon>Bacteroidota</taxon>
        <taxon>Sphingobacteriia</taxon>
        <taxon>Sphingobacteriales</taxon>
        <taxon>Sphingobacteriaceae</taxon>
        <taxon>Pedobacter</taxon>
    </lineage>
</organism>
<proteinExistence type="predicted"/>
<evidence type="ECO:0008006" key="4">
    <source>
        <dbReference type="Google" id="ProtNLM"/>
    </source>
</evidence>
<dbReference type="Pfam" id="PF13350">
    <property type="entry name" value="Y_phosphatase3"/>
    <property type="match status" value="1"/>
</dbReference>
<reference evidence="2 3" key="1">
    <citation type="submission" date="2016-08" db="EMBL/GenBank/DDBJ databases">
        <authorList>
            <person name="Seilhamer J.J."/>
        </authorList>
    </citation>
    <scope>NUCLEOTIDE SEQUENCE [LARGE SCALE GENOMIC DNA]</scope>
    <source>
        <strain evidence="2 3">DX4</strain>
    </source>
</reference>
<dbReference type="RefSeq" id="WP_069381178.1">
    <property type="nucleotide sequence ID" value="NZ_CP017141.1"/>
</dbReference>
<keyword evidence="1" id="KW-0732">Signal</keyword>
<sequence length="271" mass="30260">MKKAALFIALLIPCLGMAQLSDSTKRLVHLKGALNFRDVGGYKTNEGKHVKWNKVFRSASIADLTDADMDTLRDKHIYTVVDLRGVKESAAAPDRLLKGSDYTLSPAGSDSLPSGAQMVAYLKKGDFLDNFYGDGGIRYFGERYKPVFQKLLQLNDTTALLYHCSGGRDRTGMATALFLYTLGVPQETIEADFTASNVYLLPMMGKMFAPMAKATGMSNEEIKKKMDLRPELLQIFFKSIEKKYGSIENFMEKEMGIGKKERAVLRKKYTS</sequence>
<gene>
    <name evidence="2" type="ORF">BFS30_21560</name>
</gene>
<dbReference type="InterPro" id="IPR026893">
    <property type="entry name" value="Tyr/Ser_Pase_IphP-type"/>
</dbReference>
<protein>
    <recommendedName>
        <fullName evidence="4">Protein-tyrosine phosphatase</fullName>
    </recommendedName>
</protein>
<dbReference type="EMBL" id="CP017141">
    <property type="protein sequence ID" value="AOM79516.1"/>
    <property type="molecule type" value="Genomic_DNA"/>
</dbReference>
<keyword evidence="3" id="KW-1185">Reference proteome</keyword>